<evidence type="ECO:0000256" key="5">
    <source>
        <dbReference type="SAM" id="MobiDB-lite"/>
    </source>
</evidence>
<evidence type="ECO:0000313" key="8">
    <source>
        <dbReference type="EMBL" id="TKC07452.1"/>
    </source>
</evidence>
<accession>A0A4U1CKT7</accession>
<evidence type="ECO:0000259" key="7">
    <source>
        <dbReference type="PROSITE" id="PS51123"/>
    </source>
</evidence>
<comment type="caution">
    <text evidence="8">The sequence shown here is derived from an EMBL/GenBank/DDBJ whole genome shotgun (WGS) entry which is preliminary data.</text>
</comment>
<dbReference type="Gene3D" id="3.30.1330.60">
    <property type="entry name" value="OmpA-like domain"/>
    <property type="match status" value="1"/>
</dbReference>
<keyword evidence="9" id="KW-1185">Reference proteome</keyword>
<name>A0A4U1CKT7_9SPHI</name>
<feature type="domain" description="OmpA-like" evidence="7">
    <location>
        <begin position="300"/>
        <end position="418"/>
    </location>
</feature>
<evidence type="ECO:0000256" key="3">
    <source>
        <dbReference type="ARBA" id="ARBA00023237"/>
    </source>
</evidence>
<dbReference type="InterPro" id="IPR006665">
    <property type="entry name" value="OmpA-like"/>
</dbReference>
<dbReference type="InterPro" id="IPR006664">
    <property type="entry name" value="OMP_bac"/>
</dbReference>
<organism evidence="8 9">
    <name type="scientific">Pedobacter frigoris</name>
    <dbReference type="NCBI Taxonomy" id="2571272"/>
    <lineage>
        <taxon>Bacteria</taxon>
        <taxon>Pseudomonadati</taxon>
        <taxon>Bacteroidota</taxon>
        <taxon>Sphingobacteriia</taxon>
        <taxon>Sphingobacteriales</taxon>
        <taxon>Sphingobacteriaceae</taxon>
        <taxon>Pedobacter</taxon>
    </lineage>
</organism>
<dbReference type="CDD" id="cd07185">
    <property type="entry name" value="OmpA_C-like"/>
    <property type="match status" value="1"/>
</dbReference>
<dbReference type="Proteomes" id="UP000307244">
    <property type="component" value="Unassembled WGS sequence"/>
</dbReference>
<keyword evidence="3" id="KW-0998">Cell outer membrane</keyword>
<dbReference type="OrthoDB" id="9800869at2"/>
<feature type="compositionally biased region" description="Polar residues" evidence="5">
    <location>
        <begin position="67"/>
        <end position="83"/>
    </location>
</feature>
<evidence type="ECO:0000256" key="6">
    <source>
        <dbReference type="SAM" id="SignalP"/>
    </source>
</evidence>
<sequence length="418" mass="46979">MKMKNYIITALMLFCIVAFAQNSHAQILKKLEKKIERKINQRIDRKTDKTIDKGLDKVEEGIDGRPGNQTSTSAQKNKYTNDNNQADYVSSKFDFIPGEKVLFFDDFIHEAKGDFPVRWNTNGSGEIVTILNLKGNWLKIPDNTISFPELRTVLPENFTVEFDLFYSTGITRPPVTFGFTEVNNPAKTTIQHKKLFYFHIPATIKDNVGYSTSLYSGREITQSWPANKMAGKVIHVSIAVNKNRIRLYMDERKIFDLPKAFDPNILRNNFHFRAAPLIPKPNDGFYVSNLRIAEAGLDARSQLLNNGKYSTTGIYFETGSANIKPQSYGMLKEIADVLDETPNMKVKIVGHTDSDGGMGLNIELSRKRAAAVKTTLEKEFGIMASRLTVDGKGASDPASNNTSPEGKAANRRVEFIKM</sequence>
<feature type="chain" id="PRO_5020300807" evidence="6">
    <location>
        <begin position="21"/>
        <end position="418"/>
    </location>
</feature>
<evidence type="ECO:0000313" key="9">
    <source>
        <dbReference type="Proteomes" id="UP000307244"/>
    </source>
</evidence>
<dbReference type="EMBL" id="SWBQ01000002">
    <property type="protein sequence ID" value="TKC07452.1"/>
    <property type="molecule type" value="Genomic_DNA"/>
</dbReference>
<dbReference type="GO" id="GO:0009279">
    <property type="term" value="C:cell outer membrane"/>
    <property type="evidence" value="ECO:0007669"/>
    <property type="project" value="UniProtKB-SubCell"/>
</dbReference>
<evidence type="ECO:0000256" key="1">
    <source>
        <dbReference type="ARBA" id="ARBA00004442"/>
    </source>
</evidence>
<dbReference type="SUPFAM" id="SSF103088">
    <property type="entry name" value="OmpA-like"/>
    <property type="match status" value="1"/>
</dbReference>
<protein>
    <submittedName>
        <fullName evidence="8">OmpA family protein</fullName>
    </submittedName>
</protein>
<keyword evidence="2 4" id="KW-0472">Membrane</keyword>
<dbReference type="Pfam" id="PF00691">
    <property type="entry name" value="OmpA"/>
    <property type="match status" value="1"/>
</dbReference>
<feature type="region of interest" description="Disordered" evidence="5">
    <location>
        <begin position="391"/>
        <end position="418"/>
    </location>
</feature>
<evidence type="ECO:0000256" key="4">
    <source>
        <dbReference type="PROSITE-ProRule" id="PRU00473"/>
    </source>
</evidence>
<reference evidence="8 9" key="1">
    <citation type="submission" date="2019-04" db="EMBL/GenBank/DDBJ databases">
        <title>Pedobacter sp. RP-3-15 sp. nov., isolated from Arctic soil.</title>
        <authorList>
            <person name="Dahal R.H."/>
            <person name="Kim D.-U."/>
        </authorList>
    </citation>
    <scope>NUCLEOTIDE SEQUENCE [LARGE SCALE GENOMIC DNA]</scope>
    <source>
        <strain evidence="8 9">RP-3-15</strain>
    </source>
</reference>
<keyword evidence="6" id="KW-0732">Signal</keyword>
<feature type="signal peptide" evidence="6">
    <location>
        <begin position="1"/>
        <end position="20"/>
    </location>
</feature>
<proteinExistence type="predicted"/>
<dbReference type="PRINTS" id="PR01021">
    <property type="entry name" value="OMPADOMAIN"/>
</dbReference>
<dbReference type="AlphaFoldDB" id="A0A4U1CKT7"/>
<dbReference type="InterPro" id="IPR036737">
    <property type="entry name" value="OmpA-like_sf"/>
</dbReference>
<dbReference type="PANTHER" id="PTHR30329">
    <property type="entry name" value="STATOR ELEMENT OF FLAGELLAR MOTOR COMPLEX"/>
    <property type="match status" value="1"/>
</dbReference>
<dbReference type="PANTHER" id="PTHR30329:SF21">
    <property type="entry name" value="LIPOPROTEIN YIAD-RELATED"/>
    <property type="match status" value="1"/>
</dbReference>
<dbReference type="InterPro" id="IPR050330">
    <property type="entry name" value="Bact_OuterMem_StrucFunc"/>
</dbReference>
<evidence type="ECO:0000256" key="2">
    <source>
        <dbReference type="ARBA" id="ARBA00023136"/>
    </source>
</evidence>
<feature type="region of interest" description="Disordered" evidence="5">
    <location>
        <begin position="55"/>
        <end position="83"/>
    </location>
</feature>
<gene>
    <name evidence="8" type="ORF">FA047_09405</name>
</gene>
<dbReference type="PROSITE" id="PS51123">
    <property type="entry name" value="OMPA_2"/>
    <property type="match status" value="1"/>
</dbReference>
<comment type="subcellular location">
    <subcellularLocation>
        <location evidence="1">Cell outer membrane</location>
    </subcellularLocation>
</comment>